<evidence type="ECO:0000256" key="10">
    <source>
        <dbReference type="ARBA" id="ARBA00048540"/>
    </source>
</evidence>
<evidence type="ECO:0000313" key="15">
    <source>
        <dbReference type="Proteomes" id="UP000065641"/>
    </source>
</evidence>
<keyword evidence="5 11" id="KW-0808">Transferase</keyword>
<protein>
    <recommendedName>
        <fullName evidence="3 11">FAD:protein FMN transferase</fullName>
        <ecNumber evidence="2 11">2.7.1.180</ecNumber>
    </recommendedName>
    <alternativeName>
        <fullName evidence="9 11">Flavin transferase</fullName>
    </alternativeName>
</protein>
<dbReference type="KEGG" id="pspi:PS2015_1865"/>
<dbReference type="Proteomes" id="UP000065641">
    <property type="component" value="Chromosome"/>
</dbReference>
<evidence type="ECO:0000313" key="14">
    <source>
        <dbReference type="EMBL" id="ALO46513.1"/>
    </source>
</evidence>
<sequence>MIATLQHWLGRYSYTLAFLVLFFLWLWLRPEAPTQVYQLDGATMGTRYQILIAGFPESVSDQELADGIEQRLFRLDRELMSTYAPDSELSQFNRSEPGQWVDVSPELAYVVHRSLHFSDMTGGYFDVTVGPLVDRWGFGPDQQGSLSWTRIPDQAEISRLQSQVSYQALQVSLQPPRLRKERDVKLDLSGIAKGYAADVIADYFDSVGQNSYFIEIGGELRIRGLKPDGSAWVPAIEKPEDGVPEIWAVLNTQGESLGIAGSGDYRNYFEEDGVRYSHEIDPFTGKPVTHQLAAVNVIADDALTADALATAFMVMGEQRSAELAEQHGLAAYFIVKSPNGDGFEARYTSRFAHYLEEAP</sequence>
<evidence type="ECO:0000256" key="2">
    <source>
        <dbReference type="ARBA" id="ARBA00011955"/>
    </source>
</evidence>
<gene>
    <name evidence="14" type="ORF">PS2015_1865</name>
</gene>
<dbReference type="GO" id="GO:0046872">
    <property type="term" value="F:metal ion binding"/>
    <property type="evidence" value="ECO:0007669"/>
    <property type="project" value="UniProtKB-UniRule"/>
</dbReference>
<comment type="catalytic activity">
    <reaction evidence="10 11">
        <text>L-threonyl-[protein] + FAD = FMN-L-threonyl-[protein] + AMP + H(+)</text>
        <dbReference type="Rhea" id="RHEA:36847"/>
        <dbReference type="Rhea" id="RHEA-COMP:11060"/>
        <dbReference type="Rhea" id="RHEA-COMP:11061"/>
        <dbReference type="ChEBI" id="CHEBI:15378"/>
        <dbReference type="ChEBI" id="CHEBI:30013"/>
        <dbReference type="ChEBI" id="CHEBI:57692"/>
        <dbReference type="ChEBI" id="CHEBI:74257"/>
        <dbReference type="ChEBI" id="CHEBI:456215"/>
        <dbReference type="EC" id="2.7.1.180"/>
    </reaction>
</comment>
<dbReference type="SUPFAM" id="SSF143631">
    <property type="entry name" value="ApbE-like"/>
    <property type="match status" value="1"/>
</dbReference>
<name>A0A0S2KDX4_9GAMM</name>
<keyword evidence="6 11" id="KW-0479">Metal-binding</keyword>
<dbReference type="Pfam" id="PF02424">
    <property type="entry name" value="ApbE"/>
    <property type="match status" value="1"/>
</dbReference>
<dbReference type="PANTHER" id="PTHR30040">
    <property type="entry name" value="THIAMINE BIOSYNTHESIS LIPOPROTEIN APBE"/>
    <property type="match status" value="1"/>
</dbReference>
<dbReference type="EC" id="2.7.1.180" evidence="2 11"/>
<evidence type="ECO:0000256" key="11">
    <source>
        <dbReference type="PIRNR" id="PIRNR006268"/>
    </source>
</evidence>
<evidence type="ECO:0000256" key="8">
    <source>
        <dbReference type="ARBA" id="ARBA00022842"/>
    </source>
</evidence>
<dbReference type="PATRIC" id="fig|1249552.3.peg.1872"/>
<dbReference type="Gene3D" id="3.10.520.10">
    <property type="entry name" value="ApbE-like domains"/>
    <property type="match status" value="1"/>
</dbReference>
<dbReference type="EMBL" id="CP013189">
    <property type="protein sequence ID" value="ALO46513.1"/>
    <property type="molecule type" value="Genomic_DNA"/>
</dbReference>
<evidence type="ECO:0000256" key="6">
    <source>
        <dbReference type="ARBA" id="ARBA00022723"/>
    </source>
</evidence>
<reference evidence="14 15" key="1">
    <citation type="submission" date="2015-11" db="EMBL/GenBank/DDBJ databases">
        <authorList>
            <person name="Zhang Y."/>
            <person name="Guo Z."/>
        </authorList>
    </citation>
    <scope>NUCLEOTIDE SEQUENCE [LARGE SCALE GENOMIC DNA]</scope>
    <source>
        <strain evidence="14 15">KCTC 32221</strain>
    </source>
</reference>
<evidence type="ECO:0000256" key="13">
    <source>
        <dbReference type="SAM" id="Phobius"/>
    </source>
</evidence>
<dbReference type="GO" id="GO:0016740">
    <property type="term" value="F:transferase activity"/>
    <property type="evidence" value="ECO:0007669"/>
    <property type="project" value="UniProtKB-UniRule"/>
</dbReference>
<keyword evidence="14" id="KW-0449">Lipoprotein</keyword>
<dbReference type="PANTHER" id="PTHR30040:SF2">
    <property type="entry name" value="FAD:PROTEIN FMN TRANSFERASE"/>
    <property type="match status" value="1"/>
</dbReference>
<proteinExistence type="inferred from homology"/>
<evidence type="ECO:0000256" key="7">
    <source>
        <dbReference type="ARBA" id="ARBA00022827"/>
    </source>
</evidence>
<keyword evidence="13" id="KW-0812">Transmembrane</keyword>
<dbReference type="PIRSF" id="PIRSF006268">
    <property type="entry name" value="ApbE"/>
    <property type="match status" value="1"/>
</dbReference>
<keyword evidence="8 11" id="KW-0460">Magnesium</keyword>
<evidence type="ECO:0000256" key="5">
    <source>
        <dbReference type="ARBA" id="ARBA00022679"/>
    </source>
</evidence>
<evidence type="ECO:0000256" key="1">
    <source>
        <dbReference type="ARBA" id="ARBA00008282"/>
    </source>
</evidence>
<evidence type="ECO:0000256" key="12">
    <source>
        <dbReference type="PIRSR" id="PIRSR006268-2"/>
    </source>
</evidence>
<evidence type="ECO:0000256" key="3">
    <source>
        <dbReference type="ARBA" id="ARBA00016337"/>
    </source>
</evidence>
<evidence type="ECO:0000256" key="9">
    <source>
        <dbReference type="ARBA" id="ARBA00031306"/>
    </source>
</evidence>
<dbReference type="InterPro" id="IPR003374">
    <property type="entry name" value="ApbE-like_sf"/>
</dbReference>
<accession>A0A0S2KDX4</accession>
<feature type="binding site" evidence="12">
    <location>
        <position position="190"/>
    </location>
    <ligand>
        <name>Mg(2+)</name>
        <dbReference type="ChEBI" id="CHEBI:18420"/>
    </ligand>
</feature>
<feature type="transmembrane region" description="Helical" evidence="13">
    <location>
        <begin position="12"/>
        <end position="28"/>
    </location>
</feature>
<feature type="binding site" evidence="12">
    <location>
        <position position="306"/>
    </location>
    <ligand>
        <name>Mg(2+)</name>
        <dbReference type="ChEBI" id="CHEBI:18420"/>
    </ligand>
</feature>
<keyword evidence="13" id="KW-0472">Membrane</keyword>
<dbReference type="InterPro" id="IPR024932">
    <property type="entry name" value="ApbE"/>
</dbReference>
<comment type="similarity">
    <text evidence="1 11">Belongs to the ApbE family.</text>
</comment>
<feature type="binding site" evidence="12">
    <location>
        <position position="310"/>
    </location>
    <ligand>
        <name>Mg(2+)</name>
        <dbReference type="ChEBI" id="CHEBI:18420"/>
    </ligand>
</feature>
<comment type="cofactor">
    <cofactor evidence="12">
        <name>Mg(2+)</name>
        <dbReference type="ChEBI" id="CHEBI:18420"/>
    </cofactor>
    <cofactor evidence="12">
        <name>Mn(2+)</name>
        <dbReference type="ChEBI" id="CHEBI:29035"/>
    </cofactor>
    <text evidence="12">Magnesium. Can also use manganese.</text>
</comment>
<keyword evidence="15" id="KW-1185">Reference proteome</keyword>
<dbReference type="STRING" id="1249552.PS2015_1865"/>
<keyword evidence="13" id="KW-1133">Transmembrane helix</keyword>
<organism evidence="14 15">
    <name type="scientific">Pseudohongiella spirulinae</name>
    <dbReference type="NCBI Taxonomy" id="1249552"/>
    <lineage>
        <taxon>Bacteria</taxon>
        <taxon>Pseudomonadati</taxon>
        <taxon>Pseudomonadota</taxon>
        <taxon>Gammaproteobacteria</taxon>
        <taxon>Pseudomonadales</taxon>
        <taxon>Pseudohongiellaceae</taxon>
        <taxon>Pseudohongiella</taxon>
    </lineage>
</organism>
<keyword evidence="4 11" id="KW-0285">Flavoprotein</keyword>
<keyword evidence="7 11" id="KW-0274">FAD</keyword>
<evidence type="ECO:0000256" key="4">
    <source>
        <dbReference type="ARBA" id="ARBA00022630"/>
    </source>
</evidence>
<dbReference type="AlphaFoldDB" id="A0A0S2KDX4"/>